<sequence>MGETGESETPQTKVLASPTVETLSNLYSPTEALPYSPTLILSSLSALNHSEAQSVVKPFDYVPALELYVTSQPGHVSSVMSERLFNGDLPEGKRTKSNILAAEVEWVVQSLTTLKGVIHPPFSEVECKSPDPVLNKSEPLFEKTPKIESQIDLVQEEVEEDEEAPLT</sequence>
<dbReference type="Proteomes" id="UP000824120">
    <property type="component" value="Chromosome 9"/>
</dbReference>
<keyword evidence="2" id="KW-1185">Reference proteome</keyword>
<dbReference type="OrthoDB" id="1316022at2759"/>
<comment type="caution">
    <text evidence="1">The sequence shown here is derived from an EMBL/GenBank/DDBJ whole genome shotgun (WGS) entry which is preliminary data.</text>
</comment>
<dbReference type="AlphaFoldDB" id="A0A9J5XB78"/>
<gene>
    <name evidence="1" type="ORF">H5410_045468</name>
</gene>
<protein>
    <submittedName>
        <fullName evidence="1">Uncharacterized protein</fullName>
    </submittedName>
</protein>
<organism evidence="1 2">
    <name type="scientific">Solanum commersonii</name>
    <name type="common">Commerson's wild potato</name>
    <name type="synonym">Commerson's nightshade</name>
    <dbReference type="NCBI Taxonomy" id="4109"/>
    <lineage>
        <taxon>Eukaryota</taxon>
        <taxon>Viridiplantae</taxon>
        <taxon>Streptophyta</taxon>
        <taxon>Embryophyta</taxon>
        <taxon>Tracheophyta</taxon>
        <taxon>Spermatophyta</taxon>
        <taxon>Magnoliopsida</taxon>
        <taxon>eudicotyledons</taxon>
        <taxon>Gunneridae</taxon>
        <taxon>Pentapetalae</taxon>
        <taxon>asterids</taxon>
        <taxon>lamiids</taxon>
        <taxon>Solanales</taxon>
        <taxon>Solanaceae</taxon>
        <taxon>Solanoideae</taxon>
        <taxon>Solaneae</taxon>
        <taxon>Solanum</taxon>
    </lineage>
</organism>
<proteinExistence type="predicted"/>
<dbReference type="EMBL" id="JACXVP010000009">
    <property type="protein sequence ID" value="KAG5585034.1"/>
    <property type="molecule type" value="Genomic_DNA"/>
</dbReference>
<accession>A0A9J5XB78</accession>
<evidence type="ECO:0000313" key="1">
    <source>
        <dbReference type="EMBL" id="KAG5585034.1"/>
    </source>
</evidence>
<evidence type="ECO:0000313" key="2">
    <source>
        <dbReference type="Proteomes" id="UP000824120"/>
    </source>
</evidence>
<name>A0A9J5XB78_SOLCO</name>
<reference evidence="1 2" key="1">
    <citation type="submission" date="2020-09" db="EMBL/GenBank/DDBJ databases">
        <title>De no assembly of potato wild relative species, Solanum commersonii.</title>
        <authorList>
            <person name="Cho K."/>
        </authorList>
    </citation>
    <scope>NUCLEOTIDE SEQUENCE [LARGE SCALE GENOMIC DNA]</scope>
    <source>
        <strain evidence="1">LZ3.2</strain>
        <tissue evidence="1">Leaf</tissue>
    </source>
</reference>